<evidence type="ECO:0000313" key="4">
    <source>
        <dbReference type="Proteomes" id="UP000001935"/>
    </source>
</evidence>
<keyword evidence="1" id="KW-0812">Transmembrane</keyword>
<feature type="transmembrane region" description="Helical" evidence="1">
    <location>
        <begin position="6"/>
        <end position="26"/>
    </location>
</feature>
<dbReference type="OrthoDB" id="5502616at2"/>
<name>Q2IFA2_ANADE</name>
<dbReference type="Gene3D" id="2.60.40.420">
    <property type="entry name" value="Cupredoxins - blue copper proteins"/>
    <property type="match status" value="1"/>
</dbReference>
<dbReference type="Proteomes" id="UP000001935">
    <property type="component" value="Chromosome"/>
</dbReference>
<dbReference type="STRING" id="290397.Adeh_3497"/>
<dbReference type="RefSeq" id="WP_011422545.1">
    <property type="nucleotide sequence ID" value="NC_007760.1"/>
</dbReference>
<dbReference type="eggNOG" id="COG4633">
    <property type="taxonomic scope" value="Bacteria"/>
</dbReference>
<sequence>MDLVEILVVAGGVAAIAWVNWYFFLAEKRKGASEAKVGAAGVQQAVIRVEGGYTPSRVRLRAGQPARLVFDRREDSSCSEEVVIPEFGVRRFLPAHQRTTIDLPPTKAGTYEFTCGMSMLRGSLVVEDAR</sequence>
<dbReference type="SUPFAM" id="SSF49503">
    <property type="entry name" value="Cupredoxins"/>
    <property type="match status" value="1"/>
</dbReference>
<evidence type="ECO:0000259" key="2">
    <source>
        <dbReference type="Pfam" id="PF13473"/>
    </source>
</evidence>
<dbReference type="Pfam" id="PF13473">
    <property type="entry name" value="Cupredoxin_1"/>
    <property type="match status" value="1"/>
</dbReference>
<evidence type="ECO:0000256" key="1">
    <source>
        <dbReference type="SAM" id="Phobius"/>
    </source>
</evidence>
<dbReference type="HOGENOM" id="CLU_131523_0_0_7"/>
<reference evidence="3 4" key="1">
    <citation type="submission" date="2006-01" db="EMBL/GenBank/DDBJ databases">
        <title>Complete sequence of Anaeromyxobacter dehalogenans 2CP-C.</title>
        <authorList>
            <consortium name="US DOE Joint Genome Institute"/>
            <person name="Copeland A."/>
            <person name="Lucas S."/>
            <person name="Lapidus A."/>
            <person name="Barry K."/>
            <person name="Detter J.C."/>
            <person name="Glavina T."/>
            <person name="Hammon N."/>
            <person name="Israni S."/>
            <person name="Pitluck S."/>
            <person name="Brettin T."/>
            <person name="Bruce D."/>
            <person name="Han C."/>
            <person name="Tapia R."/>
            <person name="Gilna P."/>
            <person name="Kiss H."/>
            <person name="Schmutz J."/>
            <person name="Larimer F."/>
            <person name="Land M."/>
            <person name="Kyrpides N."/>
            <person name="Anderson I."/>
            <person name="Sanford R.A."/>
            <person name="Ritalahti K.M."/>
            <person name="Thomas H.S."/>
            <person name="Kirby J.R."/>
            <person name="Zhulin I.B."/>
            <person name="Loeffler F.E."/>
            <person name="Richardson P."/>
        </authorList>
    </citation>
    <scope>NUCLEOTIDE SEQUENCE [LARGE SCALE GENOMIC DNA]</scope>
    <source>
        <strain evidence="3 4">2CP-C</strain>
    </source>
</reference>
<organism evidence="3 4">
    <name type="scientific">Anaeromyxobacter dehalogenans (strain 2CP-C)</name>
    <dbReference type="NCBI Taxonomy" id="290397"/>
    <lineage>
        <taxon>Bacteria</taxon>
        <taxon>Pseudomonadati</taxon>
        <taxon>Myxococcota</taxon>
        <taxon>Myxococcia</taxon>
        <taxon>Myxococcales</taxon>
        <taxon>Cystobacterineae</taxon>
        <taxon>Anaeromyxobacteraceae</taxon>
        <taxon>Anaeromyxobacter</taxon>
    </lineage>
</organism>
<accession>Q2IFA2</accession>
<feature type="domain" description="EfeO-type cupredoxin-like" evidence="2">
    <location>
        <begin position="17"/>
        <end position="126"/>
    </location>
</feature>
<gene>
    <name evidence="3" type="ordered locus">Adeh_3497</name>
</gene>
<dbReference type="EMBL" id="CP000251">
    <property type="protein sequence ID" value="ABC83263.1"/>
    <property type="molecule type" value="Genomic_DNA"/>
</dbReference>
<protein>
    <recommendedName>
        <fullName evidence="2">EfeO-type cupredoxin-like domain-containing protein</fullName>
    </recommendedName>
</protein>
<dbReference type="InterPro" id="IPR028096">
    <property type="entry name" value="EfeO_Cupredoxin"/>
</dbReference>
<dbReference type="InterPro" id="IPR008972">
    <property type="entry name" value="Cupredoxin"/>
</dbReference>
<evidence type="ECO:0000313" key="3">
    <source>
        <dbReference type="EMBL" id="ABC83263.1"/>
    </source>
</evidence>
<keyword evidence="1" id="KW-0472">Membrane</keyword>
<dbReference type="KEGG" id="ade:Adeh_3497"/>
<keyword evidence="1" id="KW-1133">Transmembrane helix</keyword>
<dbReference type="AlphaFoldDB" id="Q2IFA2"/>
<proteinExistence type="predicted"/>